<keyword evidence="1" id="KW-0408">Iron</keyword>
<gene>
    <name evidence="3" type="ORF">SAMN02745196_01979</name>
</gene>
<evidence type="ECO:0000313" key="4">
    <source>
        <dbReference type="Proteomes" id="UP000184526"/>
    </source>
</evidence>
<reference evidence="3 4" key="1">
    <citation type="submission" date="2016-11" db="EMBL/GenBank/DDBJ databases">
        <authorList>
            <person name="Jaros S."/>
            <person name="Januszkiewicz K."/>
            <person name="Wedrychowicz H."/>
        </authorList>
    </citation>
    <scope>NUCLEOTIDE SEQUENCE [LARGE SCALE GENOMIC DNA]</scope>
    <source>
        <strain evidence="3 4">DSM 3089</strain>
    </source>
</reference>
<dbReference type="Proteomes" id="UP000184526">
    <property type="component" value="Unassembled WGS sequence"/>
</dbReference>
<name>A0A1M5X3W1_9CLOT</name>
<proteinExistence type="predicted"/>
<dbReference type="STRING" id="1121306.SAMN02745196_01979"/>
<dbReference type="SUPFAM" id="SSF50037">
    <property type="entry name" value="C-terminal domain of transcriptional repressors"/>
    <property type="match status" value="1"/>
</dbReference>
<dbReference type="Gene3D" id="2.30.30.90">
    <property type="match status" value="1"/>
</dbReference>
<evidence type="ECO:0000313" key="3">
    <source>
        <dbReference type="EMBL" id="SHH94471.1"/>
    </source>
</evidence>
<evidence type="ECO:0000256" key="1">
    <source>
        <dbReference type="ARBA" id="ARBA00023004"/>
    </source>
</evidence>
<dbReference type="PANTHER" id="PTHR43151">
    <property type="entry name" value="FEOA FAMILY PROTEIN"/>
    <property type="match status" value="1"/>
</dbReference>
<evidence type="ECO:0000259" key="2">
    <source>
        <dbReference type="SMART" id="SM00899"/>
    </source>
</evidence>
<dbReference type="InterPro" id="IPR008988">
    <property type="entry name" value="Transcriptional_repressor_C"/>
</dbReference>
<dbReference type="SMART" id="SM00899">
    <property type="entry name" value="FeoA"/>
    <property type="match status" value="1"/>
</dbReference>
<dbReference type="EMBL" id="FQXP01000007">
    <property type="protein sequence ID" value="SHH94471.1"/>
    <property type="molecule type" value="Genomic_DNA"/>
</dbReference>
<dbReference type="InterPro" id="IPR053184">
    <property type="entry name" value="FeoA-like"/>
</dbReference>
<dbReference type="Pfam" id="PF04023">
    <property type="entry name" value="FeoA"/>
    <property type="match status" value="1"/>
</dbReference>
<sequence>MLIPINFAKEGEVVTIDNILIRDNTGKKLREMGLASGNKIEVVKNDGSSVIIGIGESRLALDMGVARKIIVVA</sequence>
<dbReference type="InterPro" id="IPR038157">
    <property type="entry name" value="FeoA_core_dom"/>
</dbReference>
<feature type="domain" description="Ferrous iron transporter FeoA-like" evidence="2">
    <location>
        <begin position="3"/>
        <end position="73"/>
    </location>
</feature>
<dbReference type="GO" id="GO:0046914">
    <property type="term" value="F:transition metal ion binding"/>
    <property type="evidence" value="ECO:0007669"/>
    <property type="project" value="InterPro"/>
</dbReference>
<organism evidence="3 4">
    <name type="scientific">Clostridium collagenovorans DSM 3089</name>
    <dbReference type="NCBI Taxonomy" id="1121306"/>
    <lineage>
        <taxon>Bacteria</taxon>
        <taxon>Bacillati</taxon>
        <taxon>Bacillota</taxon>
        <taxon>Clostridia</taxon>
        <taxon>Eubacteriales</taxon>
        <taxon>Clostridiaceae</taxon>
        <taxon>Clostridium</taxon>
    </lineage>
</organism>
<dbReference type="PANTHER" id="PTHR43151:SF1">
    <property type="entry name" value="SSR2333 PROTEIN"/>
    <property type="match status" value="1"/>
</dbReference>
<dbReference type="InterPro" id="IPR007167">
    <property type="entry name" value="Fe-transptr_FeoA-like"/>
</dbReference>
<protein>
    <submittedName>
        <fullName evidence="3">Ferrous iron transport protein A</fullName>
    </submittedName>
</protein>
<accession>A0A1M5X3W1</accession>
<dbReference type="RefSeq" id="WP_242944331.1">
    <property type="nucleotide sequence ID" value="NZ_FQXP01000007.1"/>
</dbReference>
<dbReference type="AlphaFoldDB" id="A0A1M5X3W1"/>
<keyword evidence="4" id="KW-1185">Reference proteome</keyword>